<feature type="binding site" evidence="1">
    <location>
        <position position="33"/>
    </location>
    <ligand>
        <name>S-adenosyl-L-methionine</name>
        <dbReference type="ChEBI" id="CHEBI:59789"/>
    </ligand>
</feature>
<keyword evidence="1 3" id="KW-0489">Methyltransferase</keyword>
<reference evidence="3 4" key="1">
    <citation type="submission" date="2023-08" db="EMBL/GenBank/DDBJ databases">
        <authorList>
            <person name="Joshi A."/>
            <person name="Thite S."/>
        </authorList>
    </citation>
    <scope>NUCLEOTIDE SEQUENCE [LARGE SCALE GENOMIC DNA]</scope>
    <source>
        <strain evidence="3 4">AC40</strain>
    </source>
</reference>
<dbReference type="Pfam" id="PF08241">
    <property type="entry name" value="Methyltransf_11"/>
    <property type="match status" value="1"/>
</dbReference>
<dbReference type="SUPFAM" id="SSF53335">
    <property type="entry name" value="S-adenosyl-L-methionine-dependent methyltransferases"/>
    <property type="match status" value="1"/>
</dbReference>
<accession>A0ABT9GWY1</accession>
<feature type="binding site" evidence="1">
    <location>
        <position position="78"/>
    </location>
    <ligand>
        <name>S-adenosyl-L-methionine</name>
        <dbReference type="ChEBI" id="CHEBI:59789"/>
    </ligand>
</feature>
<keyword evidence="1" id="KW-0808">Transferase</keyword>
<comment type="caution">
    <text evidence="1">Lacks conserved residue(s) required for the propagation of feature annotation.</text>
</comment>
<keyword evidence="1" id="KW-0819">tRNA processing</keyword>
<dbReference type="CDD" id="cd02440">
    <property type="entry name" value="AdoMet_MTases"/>
    <property type="match status" value="1"/>
</dbReference>
<keyword evidence="1" id="KW-0949">S-adenosyl-L-methionine</keyword>
<protein>
    <recommendedName>
        <fullName evidence="1">tRNA 5-carboxymethoxyuridine methyltransferase</fullName>
        <ecNumber evidence="1">2.1.1.-</ecNumber>
    </recommendedName>
    <alternativeName>
        <fullName evidence="1">cmo5U methyltransferase</fullName>
    </alternativeName>
</protein>
<feature type="binding site" evidence="1">
    <location>
        <position position="123"/>
    </location>
    <ligand>
        <name>S-adenosyl-L-methionine</name>
        <dbReference type="ChEBI" id="CHEBI:59789"/>
    </ligand>
</feature>
<dbReference type="EC" id="2.1.1.-" evidence="1"/>
<dbReference type="EMBL" id="JAUZVZ010000004">
    <property type="protein sequence ID" value="MDP4535374.1"/>
    <property type="molecule type" value="Genomic_DNA"/>
</dbReference>
<comment type="caution">
    <text evidence="3">The sequence shown here is derived from an EMBL/GenBank/DDBJ whole genome shotgun (WGS) entry which is preliminary data.</text>
</comment>
<evidence type="ECO:0000313" key="3">
    <source>
        <dbReference type="EMBL" id="MDP4535374.1"/>
    </source>
</evidence>
<sequence length="259" mass="29279">MYTSMDYKIDRNFDSIAGKFQRNIYQTTKGRLRQEVLLRDLAALADLQRSTAILDVGAGQGQLALALAAQGHRVTLADISAEMLMLARQSAQDAGLTTQLQFKHCSLQQLVDTERKAPVVLCHAMLEWLADPQQAIEQLYQLTEPGGVLSLMFFNQDARRFGNILYGNFDYVSQGLTGSKTVQLSPQNPLRPDDVLLWCQQAGFTLEVKTGVRCFHDYVREPAMQQSHYQQLLALELQYNQTEPYASLGKYMHFVLRVD</sequence>
<comment type="catalytic activity">
    <reaction evidence="1">
        <text>5-carboxymethoxyuridine(34) in tRNA + S-adenosyl-L-methionine = 5-methoxycarbonylmethoxyuridine(34) in tRNA + S-adenosyl-L-homocysteine</text>
        <dbReference type="Rhea" id="RHEA:54080"/>
        <dbReference type="Rhea" id="RHEA-COMP:13383"/>
        <dbReference type="Rhea" id="RHEA-COMP:13781"/>
        <dbReference type="ChEBI" id="CHEBI:57856"/>
        <dbReference type="ChEBI" id="CHEBI:59789"/>
        <dbReference type="ChEBI" id="CHEBI:136879"/>
        <dbReference type="ChEBI" id="CHEBI:138053"/>
    </reaction>
</comment>
<evidence type="ECO:0000313" key="4">
    <source>
        <dbReference type="Proteomes" id="UP001231616"/>
    </source>
</evidence>
<comment type="similarity">
    <text evidence="1">Belongs to the class I-like SAM-binding methyltransferase superfamily. CmoM family.</text>
</comment>
<comment type="function">
    <text evidence="1">Catalyzes the methylation of 5-carboxymethoxyuridine (cmo5U) to form 5-methoxycarbonylmethoxyuridine (mcmo5U) at position 34 in tRNAs.</text>
</comment>
<name>A0ABT9GWY1_9GAMM</name>
<dbReference type="InterPro" id="IPR029063">
    <property type="entry name" value="SAM-dependent_MTases_sf"/>
</dbReference>
<dbReference type="Proteomes" id="UP001231616">
    <property type="component" value="Unassembled WGS sequence"/>
</dbReference>
<keyword evidence="4" id="KW-1185">Reference proteome</keyword>
<feature type="domain" description="Methyltransferase type 11" evidence="2">
    <location>
        <begin position="54"/>
        <end position="150"/>
    </location>
</feature>
<dbReference type="PANTHER" id="PTHR43861">
    <property type="entry name" value="TRANS-ACONITATE 2-METHYLTRANSFERASE-RELATED"/>
    <property type="match status" value="1"/>
</dbReference>
<feature type="binding site" evidence="1">
    <location>
        <begin position="57"/>
        <end position="58"/>
    </location>
    <ligand>
        <name>S-adenosyl-L-methionine</name>
        <dbReference type="ChEBI" id="CHEBI:59789"/>
    </ligand>
</feature>
<organism evidence="3 4">
    <name type="scientific">Alkalimonas collagenimarina</name>
    <dbReference type="NCBI Taxonomy" id="400390"/>
    <lineage>
        <taxon>Bacteria</taxon>
        <taxon>Pseudomonadati</taxon>
        <taxon>Pseudomonadota</taxon>
        <taxon>Gammaproteobacteria</taxon>
        <taxon>Alkalimonas</taxon>
    </lineage>
</organism>
<dbReference type="HAMAP" id="MF_02057">
    <property type="entry name" value="tRNA_methyltr_CmoM"/>
    <property type="match status" value="1"/>
</dbReference>
<dbReference type="Gene3D" id="3.40.50.150">
    <property type="entry name" value="Vaccinia Virus protein VP39"/>
    <property type="match status" value="1"/>
</dbReference>
<dbReference type="GO" id="GO:0008168">
    <property type="term" value="F:methyltransferase activity"/>
    <property type="evidence" value="ECO:0007669"/>
    <property type="project" value="UniProtKB-KW"/>
</dbReference>
<dbReference type="GO" id="GO:0032259">
    <property type="term" value="P:methylation"/>
    <property type="evidence" value="ECO:0007669"/>
    <property type="project" value="UniProtKB-KW"/>
</dbReference>
<evidence type="ECO:0000256" key="1">
    <source>
        <dbReference type="HAMAP-Rule" id="MF_02057"/>
    </source>
</evidence>
<dbReference type="InterPro" id="IPR013216">
    <property type="entry name" value="Methyltransf_11"/>
</dbReference>
<dbReference type="RefSeq" id="WP_305892633.1">
    <property type="nucleotide sequence ID" value="NZ_JAUZVZ010000004.1"/>
</dbReference>
<proteinExistence type="inferred from homology"/>
<gene>
    <name evidence="1" type="primary">cmoM</name>
    <name evidence="3" type="ORF">Q3O60_04125</name>
</gene>
<dbReference type="InterPro" id="IPR033664">
    <property type="entry name" value="Cmo5U_methylTrfase"/>
</dbReference>
<evidence type="ECO:0000259" key="2">
    <source>
        <dbReference type="Pfam" id="PF08241"/>
    </source>
</evidence>